<reference evidence="2" key="1">
    <citation type="journal article" date="2020" name="Nat. Ecol. Evol.">
        <title>Deeply conserved synteny resolves early events in vertebrate evolution.</title>
        <authorList>
            <person name="Simakov O."/>
            <person name="Marletaz F."/>
            <person name="Yue J.X."/>
            <person name="O'Connell B."/>
            <person name="Jenkins J."/>
            <person name="Brandt A."/>
            <person name="Calef R."/>
            <person name="Tung C.H."/>
            <person name="Huang T.K."/>
            <person name="Schmutz J."/>
            <person name="Satoh N."/>
            <person name="Yu J.K."/>
            <person name="Putnam N.H."/>
            <person name="Green R.E."/>
            <person name="Rokhsar D.S."/>
        </authorList>
    </citation>
    <scope>NUCLEOTIDE SEQUENCE [LARGE SCALE GENOMIC DNA]</scope>
    <source>
        <strain evidence="2">S238N-H82</strain>
    </source>
</reference>
<keyword evidence="1" id="KW-0472">Membrane</keyword>
<dbReference type="Pfam" id="PF00090">
    <property type="entry name" value="TSP_1"/>
    <property type="match status" value="1"/>
</dbReference>
<feature type="transmembrane region" description="Helical" evidence="1">
    <location>
        <begin position="84"/>
        <end position="104"/>
    </location>
</feature>
<dbReference type="Gene3D" id="2.20.100.10">
    <property type="entry name" value="Thrombospondin type-1 (TSP1) repeat"/>
    <property type="match status" value="1"/>
</dbReference>
<accession>A0A9J7LWS5</accession>
<dbReference type="InterPro" id="IPR000884">
    <property type="entry name" value="TSP1_rpt"/>
</dbReference>
<dbReference type="SUPFAM" id="SSF82895">
    <property type="entry name" value="TSP-1 type 1 repeat"/>
    <property type="match status" value="1"/>
</dbReference>
<dbReference type="PROSITE" id="PS50092">
    <property type="entry name" value="TSP1"/>
    <property type="match status" value="1"/>
</dbReference>
<keyword evidence="1" id="KW-1133">Transmembrane helix</keyword>
<organism evidence="2 3">
    <name type="scientific">Branchiostoma floridae</name>
    <name type="common">Florida lancelet</name>
    <name type="synonym">Amphioxus</name>
    <dbReference type="NCBI Taxonomy" id="7739"/>
    <lineage>
        <taxon>Eukaryota</taxon>
        <taxon>Metazoa</taxon>
        <taxon>Chordata</taxon>
        <taxon>Cephalochordata</taxon>
        <taxon>Leptocardii</taxon>
        <taxon>Amphioxiformes</taxon>
        <taxon>Branchiostomatidae</taxon>
        <taxon>Branchiostoma</taxon>
    </lineage>
</organism>
<proteinExistence type="predicted"/>
<keyword evidence="2" id="KW-1185">Reference proteome</keyword>
<keyword evidence="1" id="KW-0812">Transmembrane</keyword>
<sequence>MICLPLQPCPCSCSWGNWHTWSSCSQTCGEGRQTRTRYRDRDCCQPSHQDKQEDARSCHNHCDADGHEHGHGGSATSVWSTPGGIILAVIVAIAVVAVVVLLSVKVCACCSFNNDNRVYACNF</sequence>
<dbReference type="AlphaFoldDB" id="A0A9J7LWS5"/>
<name>A0A9J7LWS5_BRAFL</name>
<evidence type="ECO:0000313" key="2">
    <source>
        <dbReference type="Proteomes" id="UP000001554"/>
    </source>
</evidence>
<dbReference type="RefSeq" id="XP_035688690.1">
    <property type="nucleotide sequence ID" value="XM_035832797.1"/>
</dbReference>
<dbReference type="GeneID" id="118424254"/>
<dbReference type="KEGG" id="bfo:118424254"/>
<dbReference type="SMART" id="SM00209">
    <property type="entry name" value="TSP1"/>
    <property type="match status" value="1"/>
</dbReference>
<dbReference type="OrthoDB" id="5989160at2759"/>
<gene>
    <name evidence="3" type="primary">LOC118424254</name>
</gene>
<protein>
    <submittedName>
        <fullName evidence="3">Adhesion G protein-coupled receptor B1-like</fullName>
    </submittedName>
</protein>
<dbReference type="Proteomes" id="UP000001554">
    <property type="component" value="Chromosome 10"/>
</dbReference>
<reference evidence="3" key="2">
    <citation type="submission" date="2025-08" db="UniProtKB">
        <authorList>
            <consortium name="RefSeq"/>
        </authorList>
    </citation>
    <scope>IDENTIFICATION</scope>
    <source>
        <strain evidence="3">S238N-H82</strain>
        <tissue evidence="3">Testes</tissue>
    </source>
</reference>
<evidence type="ECO:0000256" key="1">
    <source>
        <dbReference type="SAM" id="Phobius"/>
    </source>
</evidence>
<evidence type="ECO:0000313" key="3">
    <source>
        <dbReference type="RefSeq" id="XP_035688690.1"/>
    </source>
</evidence>
<dbReference type="InterPro" id="IPR036383">
    <property type="entry name" value="TSP1_rpt_sf"/>
</dbReference>